<gene>
    <name evidence="3" type="ORF">ACRE_080680</name>
</gene>
<feature type="domain" description="Enoyl reductase (ER)" evidence="2">
    <location>
        <begin position="17"/>
        <end position="359"/>
    </location>
</feature>
<dbReference type="OrthoDB" id="9930022at2759"/>
<dbReference type="Pfam" id="PF08240">
    <property type="entry name" value="ADH_N"/>
    <property type="match status" value="1"/>
</dbReference>
<dbReference type="PANTHER" id="PTHR45033">
    <property type="match status" value="1"/>
</dbReference>
<evidence type="ECO:0000313" key="3">
    <source>
        <dbReference type="EMBL" id="KFH41228.1"/>
    </source>
</evidence>
<dbReference type="GO" id="GO:0016491">
    <property type="term" value="F:oxidoreductase activity"/>
    <property type="evidence" value="ECO:0007669"/>
    <property type="project" value="InterPro"/>
</dbReference>
<dbReference type="HOGENOM" id="CLU_026673_3_4_1"/>
<proteinExistence type="predicted"/>
<dbReference type="EMBL" id="JPKY01000140">
    <property type="protein sequence ID" value="KFH41228.1"/>
    <property type="molecule type" value="Genomic_DNA"/>
</dbReference>
<sequence>MAPGTARSLTISSQSEGLSGLVFRDTEIPQNLKDHEVLVELRAASLNYRDIVLATGNMPHTSLKTRPDVILGSDGAGIVLKVGSSVTSLQPGDKVITHMTPSEYPASTGLGRLDGEALPAMAHISAGLGQELDGTFTTHGVFQESCLIKFDGHLSFEEAATLTCSGLTAWNGLMGLRGREVRKGDWVLVQGSGGVSVAALQFAVAAGATVVATTSSKDKAERLRQLGASHIINYRDVPEWGVAAKELTPSKRGFDIIVDVGGDSTLGEALKCIRRDGLIVLAGVRGEGQPVPLLSIIFSEIAVARGIILGSKDMFRDMLAFVEEHKIKLALDTERFSLEEAKGALERLEQQKHFSKVVVQIPGK</sequence>
<dbReference type="Proteomes" id="UP000029964">
    <property type="component" value="Unassembled WGS sequence"/>
</dbReference>
<dbReference type="PANTHER" id="PTHR45033:SF2">
    <property type="entry name" value="ZINC-TYPE ALCOHOL DEHYDROGENASE-LIKE PROTEIN C1773.06C"/>
    <property type="match status" value="1"/>
</dbReference>
<evidence type="ECO:0000259" key="2">
    <source>
        <dbReference type="SMART" id="SM00829"/>
    </source>
</evidence>
<dbReference type="InterPro" id="IPR020843">
    <property type="entry name" value="ER"/>
</dbReference>
<dbReference type="InterPro" id="IPR036291">
    <property type="entry name" value="NAD(P)-bd_dom_sf"/>
</dbReference>
<keyword evidence="1" id="KW-0175">Coiled coil</keyword>
<dbReference type="STRING" id="857340.A0A086SVU6"/>
<comment type="caution">
    <text evidence="3">The sequence shown here is derived from an EMBL/GenBank/DDBJ whole genome shotgun (WGS) entry which is preliminary data.</text>
</comment>
<feature type="coiled-coil region" evidence="1">
    <location>
        <begin position="331"/>
        <end position="358"/>
    </location>
</feature>
<evidence type="ECO:0000313" key="4">
    <source>
        <dbReference type="Proteomes" id="UP000029964"/>
    </source>
</evidence>
<organism evidence="3 4">
    <name type="scientific">Hapsidospora chrysogenum (strain ATCC 11550 / CBS 779.69 / DSM 880 / IAM 14645 / JCM 23072 / IMI 49137)</name>
    <name type="common">Acremonium chrysogenum</name>
    <dbReference type="NCBI Taxonomy" id="857340"/>
    <lineage>
        <taxon>Eukaryota</taxon>
        <taxon>Fungi</taxon>
        <taxon>Dikarya</taxon>
        <taxon>Ascomycota</taxon>
        <taxon>Pezizomycotina</taxon>
        <taxon>Sordariomycetes</taxon>
        <taxon>Hypocreomycetidae</taxon>
        <taxon>Hypocreales</taxon>
        <taxon>Bionectriaceae</taxon>
        <taxon>Hapsidospora</taxon>
    </lineage>
</organism>
<dbReference type="InterPro" id="IPR011032">
    <property type="entry name" value="GroES-like_sf"/>
</dbReference>
<dbReference type="SUPFAM" id="SSF51735">
    <property type="entry name" value="NAD(P)-binding Rossmann-fold domains"/>
    <property type="match status" value="1"/>
</dbReference>
<dbReference type="AlphaFoldDB" id="A0A086SVU6"/>
<dbReference type="CDD" id="cd08276">
    <property type="entry name" value="MDR7"/>
    <property type="match status" value="1"/>
</dbReference>
<dbReference type="Pfam" id="PF00107">
    <property type="entry name" value="ADH_zinc_N"/>
    <property type="match status" value="1"/>
</dbReference>
<keyword evidence="4" id="KW-1185">Reference proteome</keyword>
<dbReference type="Gene3D" id="3.90.180.10">
    <property type="entry name" value="Medium-chain alcohol dehydrogenases, catalytic domain"/>
    <property type="match status" value="1"/>
</dbReference>
<dbReference type="SUPFAM" id="SSF50129">
    <property type="entry name" value="GroES-like"/>
    <property type="match status" value="1"/>
</dbReference>
<dbReference type="InterPro" id="IPR013154">
    <property type="entry name" value="ADH-like_N"/>
</dbReference>
<reference evidence="4" key="1">
    <citation type="journal article" date="2014" name="Genome Announc.">
        <title>Genome sequence and annotation of Acremonium chrysogenum, producer of the beta-lactam antibiotic cephalosporin C.</title>
        <authorList>
            <person name="Terfehr D."/>
            <person name="Dahlmann T.A."/>
            <person name="Specht T."/>
            <person name="Zadra I."/>
            <person name="Kuernsteiner H."/>
            <person name="Kueck U."/>
        </authorList>
    </citation>
    <scope>NUCLEOTIDE SEQUENCE [LARGE SCALE GENOMIC DNA]</scope>
    <source>
        <strain evidence="4">ATCC 11550 / CBS 779.69 / DSM 880 / IAM 14645 / JCM 23072 / IMI 49137</strain>
    </source>
</reference>
<accession>A0A086SVU6</accession>
<name>A0A086SVU6_HAPC1</name>
<dbReference type="InterPro" id="IPR013149">
    <property type="entry name" value="ADH-like_C"/>
</dbReference>
<protein>
    <submittedName>
        <fullName evidence="3">Zinc-type alcohol dehydrogenase-like protein-like protein</fullName>
    </submittedName>
</protein>
<dbReference type="SMART" id="SM00829">
    <property type="entry name" value="PKS_ER"/>
    <property type="match status" value="1"/>
</dbReference>
<dbReference type="InterPro" id="IPR052711">
    <property type="entry name" value="Zinc_ADH-like"/>
</dbReference>
<evidence type="ECO:0000256" key="1">
    <source>
        <dbReference type="SAM" id="Coils"/>
    </source>
</evidence>
<dbReference type="Gene3D" id="3.40.50.720">
    <property type="entry name" value="NAD(P)-binding Rossmann-like Domain"/>
    <property type="match status" value="1"/>
</dbReference>